<evidence type="ECO:0000256" key="1">
    <source>
        <dbReference type="SAM" id="Coils"/>
    </source>
</evidence>
<dbReference type="Pfam" id="PF13598">
    <property type="entry name" value="DUF4139"/>
    <property type="match status" value="1"/>
</dbReference>
<protein>
    <recommendedName>
        <fullName evidence="3">DUF4139 domain-containing protein</fullName>
    </recommendedName>
</protein>
<feature type="domain" description="DUF4139" evidence="3">
    <location>
        <begin position="206"/>
        <end position="666"/>
    </location>
</feature>
<name>Q02B29_SOLUE</name>
<evidence type="ECO:0000313" key="4">
    <source>
        <dbReference type="EMBL" id="ABJ81737.1"/>
    </source>
</evidence>
<keyword evidence="1" id="KW-0175">Coiled coil</keyword>
<dbReference type="EMBL" id="CP000473">
    <property type="protein sequence ID" value="ABJ81737.1"/>
    <property type="molecule type" value="Genomic_DNA"/>
</dbReference>
<reference evidence="4" key="1">
    <citation type="submission" date="2006-10" db="EMBL/GenBank/DDBJ databases">
        <title>Complete sequence of Solibacter usitatus Ellin6076.</title>
        <authorList>
            <consortium name="US DOE Joint Genome Institute"/>
            <person name="Copeland A."/>
            <person name="Lucas S."/>
            <person name="Lapidus A."/>
            <person name="Barry K."/>
            <person name="Detter J.C."/>
            <person name="Glavina del Rio T."/>
            <person name="Hammon N."/>
            <person name="Israni S."/>
            <person name="Dalin E."/>
            <person name="Tice H."/>
            <person name="Pitluck S."/>
            <person name="Thompson L.S."/>
            <person name="Brettin T."/>
            <person name="Bruce D."/>
            <person name="Han C."/>
            <person name="Tapia R."/>
            <person name="Gilna P."/>
            <person name="Schmutz J."/>
            <person name="Larimer F."/>
            <person name="Land M."/>
            <person name="Hauser L."/>
            <person name="Kyrpides N."/>
            <person name="Mikhailova N."/>
            <person name="Janssen P.H."/>
            <person name="Kuske C.R."/>
            <person name="Richardson P."/>
        </authorList>
    </citation>
    <scope>NUCLEOTIDE SEQUENCE</scope>
    <source>
        <strain evidence="4">Ellin6076</strain>
    </source>
</reference>
<feature type="coiled-coil region" evidence="1">
    <location>
        <begin position="624"/>
        <end position="658"/>
    </location>
</feature>
<dbReference type="PANTHER" id="PTHR31005">
    <property type="entry name" value="DUF4139 DOMAIN-CONTAINING PROTEIN"/>
    <property type="match status" value="1"/>
</dbReference>
<evidence type="ECO:0000256" key="2">
    <source>
        <dbReference type="SAM" id="SignalP"/>
    </source>
</evidence>
<dbReference type="OrthoDB" id="580912at2"/>
<evidence type="ECO:0000259" key="3">
    <source>
        <dbReference type="Pfam" id="PF13598"/>
    </source>
</evidence>
<gene>
    <name evidence="4" type="ordered locus">Acid_0738</name>
</gene>
<dbReference type="InParanoid" id="Q02B29"/>
<dbReference type="KEGG" id="sus:Acid_0738"/>
<dbReference type="InterPro" id="IPR037291">
    <property type="entry name" value="DUF4139"/>
</dbReference>
<dbReference type="HOGENOM" id="CLU_025153_0_0_0"/>
<keyword evidence="2" id="KW-0732">Signal</keyword>
<dbReference type="InterPro" id="IPR011935">
    <property type="entry name" value="CHP02231"/>
</dbReference>
<dbReference type="AlphaFoldDB" id="Q02B29"/>
<dbReference type="eggNOG" id="COG5316">
    <property type="taxonomic scope" value="Bacteria"/>
</dbReference>
<sequence length="675" mass="73685">MTLRIPVTLLLSATLALPADLPVTQVVLYKHGVGFFERSGKLGPGESARLDFNAAEMNDVLKSLTVTERGSGKITGLRYDSMDPLGHKLAEFPFQIGDGGMPGMLDQLKGSRIELKLGNETVSGVIVSARAIAGTDKQPARDQLNLMLDSGEFRTVDLGAASGIRFPDPKLQQQFKDYLTVLAAARSKDKRSVYIDSTDSKEREVTASYMVPSPVWKSSYRLIFADKPADKTADKAPTLEGWAIVDNTTGEDWTKVNLSLVSGRPISFVSQLYAPKYIDRPTAELADDHAAQAVVHSGAFEAESQNGAVMGRLAMVPPPAPAMAARPMMKASAGAQFADAVSEVAQSSIAGAAIGRELGDLFEYRIAQPVTIRKSESAMLPFLQQPVEGRKLLIYSDHASQHPTNAAELTNNSGKTLDGGPLTVYDAGAYAGEALMETLKAGDKRLISYAVDLGTRITEAFGGKQAFVREFHASRGILTMKFAAEETRTYTIRNVDKKPKTLIIEHPLRPGYTLLNQKPTEKTATNYRFEVALGASASQEFAVNEERVYDQSTAVTNLTPDILVSYIQNRALSDTGRRQLQRIADQKRLIAANDTALQDADTQNRQLTGDEDRVRRNIQSLNNVSGQQQQVQTYARQLDTIEQQLATLRDRQAALQTKKTALQSDLDKLVEALTF</sequence>
<organism evidence="4">
    <name type="scientific">Solibacter usitatus (strain Ellin6076)</name>
    <dbReference type="NCBI Taxonomy" id="234267"/>
    <lineage>
        <taxon>Bacteria</taxon>
        <taxon>Pseudomonadati</taxon>
        <taxon>Acidobacteriota</taxon>
        <taxon>Terriglobia</taxon>
        <taxon>Bryobacterales</taxon>
        <taxon>Solibacteraceae</taxon>
        <taxon>Candidatus Solibacter</taxon>
    </lineage>
</organism>
<dbReference type="STRING" id="234267.Acid_0738"/>
<proteinExistence type="predicted"/>
<feature type="signal peptide" evidence="2">
    <location>
        <begin position="1"/>
        <end position="18"/>
    </location>
</feature>
<accession>Q02B29</accession>
<feature type="chain" id="PRO_5004163529" description="DUF4139 domain-containing protein" evidence="2">
    <location>
        <begin position="19"/>
        <end position="675"/>
    </location>
</feature>
<dbReference type="PANTHER" id="PTHR31005:SF8">
    <property type="entry name" value="DUF4139 DOMAIN-CONTAINING PROTEIN"/>
    <property type="match status" value="1"/>
</dbReference>